<dbReference type="InterPro" id="IPR026992">
    <property type="entry name" value="DIOX_N"/>
</dbReference>
<evidence type="ECO:0000256" key="6">
    <source>
        <dbReference type="RuleBase" id="RU003682"/>
    </source>
</evidence>
<dbReference type="SUPFAM" id="SSF51197">
    <property type="entry name" value="Clavaminate synthase-like"/>
    <property type="match status" value="1"/>
</dbReference>
<evidence type="ECO:0000259" key="7">
    <source>
        <dbReference type="PROSITE" id="PS51471"/>
    </source>
</evidence>
<organism evidence="8 9">
    <name type="scientific">Phtheirospermum japonicum</name>
    <dbReference type="NCBI Taxonomy" id="374723"/>
    <lineage>
        <taxon>Eukaryota</taxon>
        <taxon>Viridiplantae</taxon>
        <taxon>Streptophyta</taxon>
        <taxon>Embryophyta</taxon>
        <taxon>Tracheophyta</taxon>
        <taxon>Spermatophyta</taxon>
        <taxon>Magnoliopsida</taxon>
        <taxon>eudicotyledons</taxon>
        <taxon>Gunneridae</taxon>
        <taxon>Pentapetalae</taxon>
        <taxon>asterids</taxon>
        <taxon>lamiids</taxon>
        <taxon>Lamiales</taxon>
        <taxon>Orobanchaceae</taxon>
        <taxon>Orobanchaceae incertae sedis</taxon>
        <taxon>Phtheirospermum</taxon>
    </lineage>
</organism>
<dbReference type="InterPro" id="IPR005123">
    <property type="entry name" value="Oxoglu/Fe-dep_dioxygenase_dom"/>
</dbReference>
<dbReference type="Pfam" id="PF03171">
    <property type="entry name" value="2OG-FeII_Oxy"/>
    <property type="match status" value="1"/>
</dbReference>
<sequence length="369" mass="41457">MAEKIEEQQQYEDRMKMLKAFDETNSGVKGLIDSGLQKVPKIFVRPSEELAHELTTNKNGIHEIQIPVIDLSDIQKAEGRKRIVEEVKIASETWGFFQVANHGIPTSVLDEMIDGVRKFNDQDVEEKKKYYTRDFKRSVRFNSSYDLFMSRTASWKDTLSISFSGPDPTDPQDLPLSCRDSTVEYSKHVEILVNILLGLLSEALGLKTDHLKNMECSKGHRIHCHYYPACPEPQLVTGTVKHSDAGFITLLLQSQGICGLQVLCQGQWVDIQPTPGALVVNVGDLLQLVSNGKFKSNVHRAIVSHIGPRISVACFFSGPWNGAKIYGPIKELISEESPALYKDVALGEYVSKFISTSQDNYRALDYYKV</sequence>
<dbReference type="GO" id="GO:0016706">
    <property type="term" value="F:2-oxoglutarate-dependent dioxygenase activity"/>
    <property type="evidence" value="ECO:0007669"/>
    <property type="project" value="UniProtKB-ARBA"/>
</dbReference>
<dbReference type="PROSITE" id="PS51471">
    <property type="entry name" value="FE2OG_OXY"/>
    <property type="match status" value="1"/>
</dbReference>
<keyword evidence="3" id="KW-0847">Vitamin C</keyword>
<evidence type="ECO:0000256" key="4">
    <source>
        <dbReference type="ARBA" id="ARBA00023002"/>
    </source>
</evidence>
<dbReference type="Proteomes" id="UP000653305">
    <property type="component" value="Unassembled WGS sequence"/>
</dbReference>
<dbReference type="PANTHER" id="PTHR10209:SF429">
    <property type="entry name" value="1-AMINOCYCLOPROPANE-1-CARBOXYLATE OXIDASE HOMOLOG 1-LIKE"/>
    <property type="match status" value="1"/>
</dbReference>
<comment type="similarity">
    <text evidence="1 6">Belongs to the iron/ascorbate-dependent oxidoreductase family.</text>
</comment>
<reference evidence="8" key="1">
    <citation type="submission" date="2020-07" db="EMBL/GenBank/DDBJ databases">
        <title>Ethylene signaling mediates host invasion by parasitic plants.</title>
        <authorList>
            <person name="Yoshida S."/>
        </authorList>
    </citation>
    <scope>NUCLEOTIDE SEQUENCE</scope>
    <source>
        <strain evidence="8">Okayama</strain>
    </source>
</reference>
<dbReference type="AlphaFoldDB" id="A0A830C9R8"/>
<dbReference type="GO" id="GO:0002238">
    <property type="term" value="P:response to molecule of fungal origin"/>
    <property type="evidence" value="ECO:0007669"/>
    <property type="project" value="UniProtKB-ARBA"/>
</dbReference>
<dbReference type="PANTHER" id="PTHR10209">
    <property type="entry name" value="OXIDOREDUCTASE, 2OG-FE II OXYGENASE FAMILY PROTEIN"/>
    <property type="match status" value="1"/>
</dbReference>
<dbReference type="GO" id="GO:0046872">
    <property type="term" value="F:metal ion binding"/>
    <property type="evidence" value="ECO:0007669"/>
    <property type="project" value="UniProtKB-KW"/>
</dbReference>
<proteinExistence type="inferred from homology"/>
<evidence type="ECO:0000256" key="5">
    <source>
        <dbReference type="ARBA" id="ARBA00023004"/>
    </source>
</evidence>
<dbReference type="Pfam" id="PF14226">
    <property type="entry name" value="DIOX_N"/>
    <property type="match status" value="1"/>
</dbReference>
<dbReference type="GO" id="GO:0031418">
    <property type="term" value="F:L-ascorbic acid binding"/>
    <property type="evidence" value="ECO:0007669"/>
    <property type="project" value="UniProtKB-KW"/>
</dbReference>
<keyword evidence="4 6" id="KW-0560">Oxidoreductase</keyword>
<keyword evidence="2 6" id="KW-0479">Metal-binding</keyword>
<name>A0A830C9R8_9LAMI</name>
<evidence type="ECO:0000256" key="1">
    <source>
        <dbReference type="ARBA" id="ARBA00008056"/>
    </source>
</evidence>
<evidence type="ECO:0000256" key="3">
    <source>
        <dbReference type="ARBA" id="ARBA00022896"/>
    </source>
</evidence>
<dbReference type="InterPro" id="IPR027443">
    <property type="entry name" value="IPNS-like_sf"/>
</dbReference>
<evidence type="ECO:0000256" key="2">
    <source>
        <dbReference type="ARBA" id="ARBA00022723"/>
    </source>
</evidence>
<evidence type="ECO:0000313" key="9">
    <source>
        <dbReference type="Proteomes" id="UP000653305"/>
    </source>
</evidence>
<feature type="domain" description="Fe2OG dioxygenase" evidence="7">
    <location>
        <begin position="218"/>
        <end position="319"/>
    </location>
</feature>
<dbReference type="OrthoDB" id="288590at2759"/>
<dbReference type="EMBL" id="BMAC01000410">
    <property type="protein sequence ID" value="GFP95916.1"/>
    <property type="molecule type" value="Genomic_DNA"/>
</dbReference>
<protein>
    <submittedName>
        <fullName evidence="8">1-aminocyclopropane-1-carboxylate oxidase homolog 1</fullName>
    </submittedName>
</protein>
<evidence type="ECO:0000313" key="8">
    <source>
        <dbReference type="EMBL" id="GFP95916.1"/>
    </source>
</evidence>
<dbReference type="GO" id="GO:0009805">
    <property type="term" value="P:coumarin biosynthetic process"/>
    <property type="evidence" value="ECO:0007669"/>
    <property type="project" value="UniProtKB-ARBA"/>
</dbReference>
<dbReference type="Gene3D" id="2.60.120.330">
    <property type="entry name" value="B-lactam Antibiotic, Isopenicillin N Synthase, Chain"/>
    <property type="match status" value="1"/>
</dbReference>
<gene>
    <name evidence="8" type="ORF">PHJA_001735800</name>
</gene>
<comment type="caution">
    <text evidence="8">The sequence shown here is derived from an EMBL/GenBank/DDBJ whole genome shotgun (WGS) entry which is preliminary data.</text>
</comment>
<accession>A0A830C9R8</accession>
<keyword evidence="5 6" id="KW-0408">Iron</keyword>
<keyword evidence="9" id="KW-1185">Reference proteome</keyword>
<dbReference type="FunFam" id="2.60.120.330:FF:000005">
    <property type="entry name" value="1-aminocyclopropane-1-carboxylate oxidase homolog 1"/>
    <property type="match status" value="1"/>
</dbReference>
<dbReference type="InterPro" id="IPR044861">
    <property type="entry name" value="IPNS-like_FE2OG_OXY"/>
</dbReference>